<dbReference type="Proteomes" id="UP001596043">
    <property type="component" value="Unassembled WGS sequence"/>
</dbReference>
<feature type="transmembrane region" description="Helical" evidence="1">
    <location>
        <begin position="42"/>
        <end position="62"/>
    </location>
</feature>
<name>A0ABV9HS93_9FLAO</name>
<sequence>MQSKIKYIAIALFVIDAILIVVNTKYRDPVASAIPDLSNAKIFYFLAILGLMMYGGLWLIVCFKKINLKEVLKLIHLGIITALTISVFFNLRLAKTNYDRITCNNGIAAYYEYFERDCGSKIEKRFEADVKNKEIKYFQDEYNPNWEFEKRLRDQHGIELISSSCTMFTSMHCYNDLVIEYIKKKDSLR</sequence>
<protein>
    <submittedName>
        <fullName evidence="2">Uncharacterized protein</fullName>
    </submittedName>
</protein>
<keyword evidence="1" id="KW-1133">Transmembrane helix</keyword>
<organism evidence="2 3">
    <name type="scientific">Dokdonia ponticola</name>
    <dbReference type="NCBI Taxonomy" id="2041041"/>
    <lineage>
        <taxon>Bacteria</taxon>
        <taxon>Pseudomonadati</taxon>
        <taxon>Bacteroidota</taxon>
        <taxon>Flavobacteriia</taxon>
        <taxon>Flavobacteriales</taxon>
        <taxon>Flavobacteriaceae</taxon>
        <taxon>Dokdonia</taxon>
    </lineage>
</organism>
<evidence type="ECO:0000313" key="3">
    <source>
        <dbReference type="Proteomes" id="UP001596043"/>
    </source>
</evidence>
<gene>
    <name evidence="2" type="ORF">ACFO3O_01150</name>
</gene>
<dbReference type="RefSeq" id="WP_379976696.1">
    <property type="nucleotide sequence ID" value="NZ_JBHSFV010000001.1"/>
</dbReference>
<feature type="transmembrane region" description="Helical" evidence="1">
    <location>
        <begin position="74"/>
        <end position="93"/>
    </location>
</feature>
<evidence type="ECO:0000256" key="1">
    <source>
        <dbReference type="SAM" id="Phobius"/>
    </source>
</evidence>
<reference evidence="3" key="1">
    <citation type="journal article" date="2019" name="Int. J. Syst. Evol. Microbiol.">
        <title>The Global Catalogue of Microorganisms (GCM) 10K type strain sequencing project: providing services to taxonomists for standard genome sequencing and annotation.</title>
        <authorList>
            <consortium name="The Broad Institute Genomics Platform"/>
            <consortium name="The Broad Institute Genome Sequencing Center for Infectious Disease"/>
            <person name="Wu L."/>
            <person name="Ma J."/>
        </authorList>
    </citation>
    <scope>NUCLEOTIDE SEQUENCE [LARGE SCALE GENOMIC DNA]</scope>
    <source>
        <strain evidence="3">YJ-61-S</strain>
    </source>
</reference>
<keyword evidence="3" id="KW-1185">Reference proteome</keyword>
<proteinExistence type="predicted"/>
<keyword evidence="1" id="KW-0812">Transmembrane</keyword>
<feature type="transmembrane region" description="Helical" evidence="1">
    <location>
        <begin position="7"/>
        <end position="22"/>
    </location>
</feature>
<accession>A0ABV9HS93</accession>
<keyword evidence="1" id="KW-0472">Membrane</keyword>
<comment type="caution">
    <text evidence="2">The sequence shown here is derived from an EMBL/GenBank/DDBJ whole genome shotgun (WGS) entry which is preliminary data.</text>
</comment>
<dbReference type="EMBL" id="JBHSFV010000001">
    <property type="protein sequence ID" value="MFC4632496.1"/>
    <property type="molecule type" value="Genomic_DNA"/>
</dbReference>
<evidence type="ECO:0000313" key="2">
    <source>
        <dbReference type="EMBL" id="MFC4632496.1"/>
    </source>
</evidence>